<sequence length="104" mass="11506">MNNFLNIVLFEDNSTDILNSVATKASSIGYVILSSFSGLVALILMFALIYTGIKIAYSHGQKRKQYIIHIMIVFVVFIITIILFSIGIKYAVDISTKAAINLTN</sequence>
<reference evidence="2 3" key="1">
    <citation type="journal article" date="2013" name="Genome Announc.">
        <title>Complete Genome Sequence of Mycoplasma hyorhinis Strain SK76.</title>
        <authorList>
            <person name="Goodison S."/>
            <person name="Urquidi V."/>
            <person name="Kumar D."/>
            <person name="Reyes L."/>
            <person name="Rosser C.J."/>
        </authorList>
    </citation>
    <scope>NUCLEOTIDE SEQUENCE [LARGE SCALE GENOMIC DNA]</scope>
    <source>
        <strain evidence="2 3">SK76</strain>
    </source>
</reference>
<keyword evidence="1" id="KW-1133">Transmembrane helix</keyword>
<dbReference type="NCBIfam" id="NF045849">
    <property type="entry name" value="ICE_MMCAP2_0565"/>
    <property type="match status" value="1"/>
</dbReference>
<feature type="transmembrane region" description="Helical" evidence="1">
    <location>
        <begin position="65"/>
        <end position="88"/>
    </location>
</feature>
<evidence type="ECO:0000313" key="3">
    <source>
        <dbReference type="Proteomes" id="UP000009399"/>
    </source>
</evidence>
<organism evidence="2 3">
    <name type="scientific">Mesomycoplasma hyorhinis SK76</name>
    <dbReference type="NCBI Taxonomy" id="1118964"/>
    <lineage>
        <taxon>Bacteria</taxon>
        <taxon>Bacillati</taxon>
        <taxon>Mycoplasmatota</taxon>
        <taxon>Mycoplasmoidales</taxon>
        <taxon>Metamycoplasmataceae</taxon>
        <taxon>Mesomycoplasma</taxon>
    </lineage>
</organism>
<dbReference type="AlphaFoldDB" id="A0AAI8AN58"/>
<proteinExistence type="predicted"/>
<dbReference type="Proteomes" id="UP000009399">
    <property type="component" value="Chromosome"/>
</dbReference>
<keyword evidence="1" id="KW-0812">Transmembrane</keyword>
<keyword evidence="1" id="KW-0472">Membrane</keyword>
<feature type="transmembrane region" description="Helical" evidence="1">
    <location>
        <begin position="28"/>
        <end position="53"/>
    </location>
</feature>
<dbReference type="EMBL" id="CP003914">
    <property type="protein sequence ID" value="AFX74457.1"/>
    <property type="molecule type" value="Genomic_DNA"/>
</dbReference>
<dbReference type="KEGG" id="mhs:MOS_545"/>
<dbReference type="RefSeq" id="WP_014335637.1">
    <property type="nucleotide sequence ID" value="NC_019552.1"/>
</dbReference>
<name>A0AAI8AN58_MESHY</name>
<accession>A0AAI8AN58</accession>
<dbReference type="GeneID" id="93248644"/>
<evidence type="ECO:0000256" key="1">
    <source>
        <dbReference type="SAM" id="Phobius"/>
    </source>
</evidence>
<evidence type="ECO:0000313" key="2">
    <source>
        <dbReference type="EMBL" id="AFX74457.1"/>
    </source>
</evidence>
<gene>
    <name evidence="2" type="ORF">MOS_545</name>
</gene>
<protein>
    <submittedName>
        <fullName evidence="2">Uncharacterized protein</fullName>
    </submittedName>
</protein>